<dbReference type="Pfam" id="PF00753">
    <property type="entry name" value="Lactamase_B"/>
    <property type="match status" value="1"/>
</dbReference>
<dbReference type="SMART" id="SM00849">
    <property type="entry name" value="Lactamase_B"/>
    <property type="match status" value="1"/>
</dbReference>
<dbReference type="Gene3D" id="3.40.50.10890">
    <property type="match status" value="1"/>
</dbReference>
<dbReference type="SMART" id="SM01027">
    <property type="entry name" value="Beta-Casp"/>
    <property type="match status" value="1"/>
</dbReference>
<name>A0A7C2VEC5_9AQUI</name>
<dbReference type="Gene3D" id="3.60.15.10">
    <property type="entry name" value="Ribonuclease Z/Hydroxyacylglutathione hydrolase-like"/>
    <property type="match status" value="1"/>
</dbReference>
<dbReference type="GO" id="GO:0004521">
    <property type="term" value="F:RNA endonuclease activity"/>
    <property type="evidence" value="ECO:0007669"/>
    <property type="project" value="TreeGrafter"/>
</dbReference>
<feature type="domain" description="Beta-Casp" evidence="3">
    <location>
        <begin position="252"/>
        <end position="376"/>
    </location>
</feature>
<dbReference type="InterPro" id="IPR022712">
    <property type="entry name" value="Beta_Casp"/>
</dbReference>
<evidence type="ECO:0000256" key="1">
    <source>
        <dbReference type="ARBA" id="ARBA00022801"/>
    </source>
</evidence>
<comment type="caution">
    <text evidence="4">The sequence shown here is derived from an EMBL/GenBank/DDBJ whole genome shotgun (WGS) entry which is preliminary data.</text>
</comment>
<dbReference type="AlphaFoldDB" id="A0A7C2VEC5"/>
<dbReference type="InterPro" id="IPR050698">
    <property type="entry name" value="MBL"/>
</dbReference>
<accession>A0A7C2VEC5</accession>
<dbReference type="Pfam" id="PF10996">
    <property type="entry name" value="Beta-Casp"/>
    <property type="match status" value="1"/>
</dbReference>
<keyword evidence="1 4" id="KW-0378">Hydrolase</keyword>
<dbReference type="InterPro" id="IPR011108">
    <property type="entry name" value="RMMBL"/>
</dbReference>
<dbReference type="InterPro" id="IPR001279">
    <property type="entry name" value="Metallo-B-lactamas"/>
</dbReference>
<dbReference type="Pfam" id="PF07521">
    <property type="entry name" value="RMMBL"/>
    <property type="match status" value="1"/>
</dbReference>
<dbReference type="GO" id="GO:0016787">
    <property type="term" value="F:hydrolase activity"/>
    <property type="evidence" value="ECO:0007669"/>
    <property type="project" value="UniProtKB-KW"/>
</dbReference>
<protein>
    <submittedName>
        <fullName evidence="4">MBL fold metallo-hydrolase</fullName>
    </submittedName>
</protein>
<proteinExistence type="predicted"/>
<feature type="domain" description="Metallo-beta-lactamase" evidence="2">
    <location>
        <begin position="13"/>
        <end position="247"/>
    </location>
</feature>
<dbReference type="PANTHER" id="PTHR11203:SF37">
    <property type="entry name" value="INTEGRATOR COMPLEX SUBUNIT 11"/>
    <property type="match status" value="1"/>
</dbReference>
<evidence type="ECO:0000259" key="2">
    <source>
        <dbReference type="SMART" id="SM00849"/>
    </source>
</evidence>
<sequence length="460" mass="52796">MRVIPYGGAKRVTGSCFYVEVRDVRLLIDCGMFQGEDEEKNYQPFTFDPKKLDYVILTHAHIDHCGRIPLLVKEGFKGKIICTEPTAKLSRFMLLDASKVMYENYKTLLKKLVRTGKVPREPLYEEYDVLEAMEFFKVILPYNKDYRLSKGVVLRLRDAGHILGSAFVELDVYEDNKPKRVIFSGDLGNKNKPIVQDPESPSQADYVFIESTYGDRNHKSFEESKQELLEAIRYTIGRGGNLIIPSYALERAQEILYVLREFYEEGKLPRCQIFLDSPLAISITRLFTSHPEFYDRDTYKVFLEKNPFELPNLIYTKDVEESKAINSISSGAIIIAGSGMLNGGRVLHHLKYNLWREECSIVFVGYQPRGTLGRKIIEGAQTVRIFSEEINVRAKVFTINGFSSHADQSGLLEWLSYTQRPKKVFLIHGEEEKMKVFGEAIRAELGLSWHIPEEGEVIDL</sequence>
<reference evidence="4" key="1">
    <citation type="journal article" date="2020" name="mSystems">
        <title>Genome- and Community-Level Interaction Insights into Carbon Utilization and Element Cycling Functions of Hydrothermarchaeota in Hydrothermal Sediment.</title>
        <authorList>
            <person name="Zhou Z."/>
            <person name="Liu Y."/>
            <person name="Xu W."/>
            <person name="Pan J."/>
            <person name="Luo Z.H."/>
            <person name="Li M."/>
        </authorList>
    </citation>
    <scope>NUCLEOTIDE SEQUENCE [LARGE SCALE GENOMIC DNA]</scope>
    <source>
        <strain evidence="4">SpSt-132</strain>
    </source>
</reference>
<evidence type="ECO:0000313" key="4">
    <source>
        <dbReference type="EMBL" id="HEW45968.1"/>
    </source>
</evidence>
<organism evidence="4">
    <name type="scientific">Hydrogenobacter sp</name>
    <dbReference type="NCBI Taxonomy" id="2152829"/>
    <lineage>
        <taxon>Bacteria</taxon>
        <taxon>Pseudomonadati</taxon>
        <taxon>Aquificota</taxon>
        <taxon>Aquificia</taxon>
        <taxon>Aquificales</taxon>
        <taxon>Aquificaceae</taxon>
        <taxon>Hydrogenobacter</taxon>
    </lineage>
</organism>
<dbReference type="InterPro" id="IPR036866">
    <property type="entry name" value="RibonucZ/Hydroxyglut_hydro"/>
</dbReference>
<gene>
    <name evidence="4" type="ORF">ENO47_04770</name>
</gene>
<evidence type="ECO:0000259" key="3">
    <source>
        <dbReference type="SMART" id="SM01027"/>
    </source>
</evidence>
<dbReference type="PANTHER" id="PTHR11203">
    <property type="entry name" value="CLEAVAGE AND POLYADENYLATION SPECIFICITY FACTOR FAMILY MEMBER"/>
    <property type="match status" value="1"/>
</dbReference>
<dbReference type="SUPFAM" id="SSF56281">
    <property type="entry name" value="Metallo-hydrolase/oxidoreductase"/>
    <property type="match status" value="1"/>
</dbReference>
<dbReference type="EMBL" id="DSFP01000038">
    <property type="protein sequence ID" value="HEW45968.1"/>
    <property type="molecule type" value="Genomic_DNA"/>
</dbReference>
<dbReference type="CDD" id="cd16295">
    <property type="entry name" value="TTHA0252-CPSF-like_MBL-fold"/>
    <property type="match status" value="1"/>
</dbReference>